<dbReference type="SUPFAM" id="SSF53187">
    <property type="entry name" value="Zn-dependent exopeptidases"/>
    <property type="match status" value="1"/>
</dbReference>
<gene>
    <name evidence="14" type="ORF">OCBIM_22014601mg</name>
</gene>
<comment type="cofactor">
    <cofactor evidence="1">
        <name>Zn(2+)</name>
        <dbReference type="ChEBI" id="CHEBI:29105"/>
    </cofactor>
</comment>
<dbReference type="Pfam" id="PF02244">
    <property type="entry name" value="Propep_M14"/>
    <property type="match status" value="1"/>
</dbReference>
<evidence type="ECO:0000256" key="9">
    <source>
        <dbReference type="ARBA" id="ARBA00023049"/>
    </source>
</evidence>
<dbReference type="GO" id="GO:0005615">
    <property type="term" value="C:extracellular space"/>
    <property type="evidence" value="ECO:0007669"/>
    <property type="project" value="TreeGrafter"/>
</dbReference>
<organism evidence="14">
    <name type="scientific">Octopus bimaculoides</name>
    <name type="common">California two-spotted octopus</name>
    <dbReference type="NCBI Taxonomy" id="37653"/>
    <lineage>
        <taxon>Eukaryota</taxon>
        <taxon>Metazoa</taxon>
        <taxon>Spiralia</taxon>
        <taxon>Lophotrochozoa</taxon>
        <taxon>Mollusca</taxon>
        <taxon>Cephalopoda</taxon>
        <taxon>Coleoidea</taxon>
        <taxon>Octopodiformes</taxon>
        <taxon>Octopoda</taxon>
        <taxon>Incirrata</taxon>
        <taxon>Octopodidae</taxon>
        <taxon>Octopus</taxon>
    </lineage>
</organism>
<keyword evidence="9" id="KW-0482">Metalloprotease</keyword>
<proteinExistence type="inferred from homology"/>
<dbReference type="PANTHER" id="PTHR11705:SF91">
    <property type="entry name" value="FI01817P-RELATED"/>
    <property type="match status" value="1"/>
</dbReference>
<dbReference type="OrthoDB" id="3626597at2759"/>
<evidence type="ECO:0000256" key="7">
    <source>
        <dbReference type="ARBA" id="ARBA00022801"/>
    </source>
</evidence>
<evidence type="ECO:0000256" key="8">
    <source>
        <dbReference type="ARBA" id="ARBA00022833"/>
    </source>
</evidence>
<reference evidence="14" key="1">
    <citation type="submission" date="2015-07" db="EMBL/GenBank/DDBJ databases">
        <title>MeaNS - Measles Nucleotide Surveillance Program.</title>
        <authorList>
            <person name="Tran T."/>
            <person name="Druce J."/>
        </authorList>
    </citation>
    <scope>NUCLEOTIDE SEQUENCE</scope>
    <source>
        <strain evidence="14">UCB-OBI-ISO-001</strain>
        <tissue evidence="14">Gonad</tissue>
    </source>
</reference>
<dbReference type="Pfam" id="PF00246">
    <property type="entry name" value="Peptidase_M14"/>
    <property type="match status" value="1"/>
</dbReference>
<dbReference type="KEGG" id="obi:106882490"/>
<keyword evidence="4" id="KW-0645">Protease</keyword>
<dbReference type="SMART" id="SM00631">
    <property type="entry name" value="Zn_pept"/>
    <property type="match status" value="1"/>
</dbReference>
<evidence type="ECO:0000259" key="13">
    <source>
        <dbReference type="PROSITE" id="PS52035"/>
    </source>
</evidence>
<name>A0A0L8FMS2_OCTBM</name>
<dbReference type="InterPro" id="IPR000834">
    <property type="entry name" value="Peptidase_M14"/>
</dbReference>
<feature type="chain" id="PRO_5005582444" description="Peptidase M14 domain-containing protein" evidence="12">
    <location>
        <begin position="25"/>
        <end position="417"/>
    </location>
</feature>
<dbReference type="InterPro" id="IPR036990">
    <property type="entry name" value="M14A-like_propep"/>
</dbReference>
<evidence type="ECO:0000256" key="2">
    <source>
        <dbReference type="ARBA" id="ARBA00005988"/>
    </source>
</evidence>
<evidence type="ECO:0000256" key="10">
    <source>
        <dbReference type="ARBA" id="ARBA00023157"/>
    </source>
</evidence>
<keyword evidence="10" id="KW-1015">Disulfide bond</keyword>
<sequence>MNRRRSQGMKVFILFLFCLSLAESKKYTNYHLLKVVPQTDTGLAQLKSLDKNNPQEVDFWIAPSKVNQSAECLMSPTLYHEIENGAKNKGIEVTVLSDNIEKTIEKEKPNSVLYSEKAVTNTYAPIEKIVELIKGYAEQYSHVSLKHYGKSYEHRNLYAIKFSVGPGRQTIIVEAGMHSREWIAIASTLKVIESFATRRNVNREVTELLESYDWLFVPVTNPDGYHMTHTEDRMWRKNMRPHTRRCTGTDLNRNFDALWGGEGASADPCHPTFRGANVFSEPESRHLSKLVRSTRDKIAFFSVHAYSQLILTPYGCQRKKPADSNHLTYIAKQAKNAIYRETGKNFTVGTPPDILYPATGGAYDWAKMKMKVKYAYAFELRPDPSSSLGFIMPESEIEPSYRELFVALKAFAENFEK</sequence>
<evidence type="ECO:0000256" key="1">
    <source>
        <dbReference type="ARBA" id="ARBA00001947"/>
    </source>
</evidence>
<evidence type="ECO:0000256" key="4">
    <source>
        <dbReference type="ARBA" id="ARBA00022670"/>
    </source>
</evidence>
<feature type="domain" description="Peptidase M14" evidence="13">
    <location>
        <begin position="122"/>
        <end position="415"/>
    </location>
</feature>
<dbReference type="PROSITE" id="PS52035">
    <property type="entry name" value="PEPTIDASE_M14"/>
    <property type="match status" value="1"/>
</dbReference>
<keyword evidence="7" id="KW-0378">Hydrolase</keyword>
<evidence type="ECO:0000256" key="5">
    <source>
        <dbReference type="ARBA" id="ARBA00022723"/>
    </source>
</evidence>
<evidence type="ECO:0000256" key="3">
    <source>
        <dbReference type="ARBA" id="ARBA00022645"/>
    </source>
</evidence>
<dbReference type="Gene3D" id="3.30.70.340">
    <property type="entry name" value="Metallocarboxypeptidase-like"/>
    <property type="match status" value="1"/>
</dbReference>
<dbReference type="SUPFAM" id="SSF54897">
    <property type="entry name" value="Protease propeptides/inhibitors"/>
    <property type="match status" value="1"/>
</dbReference>
<dbReference type="AlphaFoldDB" id="A0A0L8FMS2"/>
<keyword evidence="6 12" id="KW-0732">Signal</keyword>
<keyword evidence="3" id="KW-0121">Carboxypeptidase</keyword>
<dbReference type="InterPro" id="IPR003146">
    <property type="entry name" value="M14A_act_pep"/>
</dbReference>
<protein>
    <recommendedName>
        <fullName evidence="13">Peptidase M14 domain-containing protein</fullName>
    </recommendedName>
</protein>
<feature type="active site" description="Proton donor/acceptor" evidence="11">
    <location>
        <position position="379"/>
    </location>
</feature>
<evidence type="ECO:0000256" key="11">
    <source>
        <dbReference type="PROSITE-ProRule" id="PRU01379"/>
    </source>
</evidence>
<dbReference type="EMBL" id="KQ428999">
    <property type="protein sequence ID" value="KOF65695.1"/>
    <property type="molecule type" value="Genomic_DNA"/>
</dbReference>
<dbReference type="GO" id="GO:0006508">
    <property type="term" value="P:proteolysis"/>
    <property type="evidence" value="ECO:0007669"/>
    <property type="project" value="UniProtKB-KW"/>
</dbReference>
<keyword evidence="8" id="KW-0862">Zinc</keyword>
<dbReference type="OMA" id="EWITGSV"/>
<dbReference type="GO" id="GO:0008270">
    <property type="term" value="F:zinc ion binding"/>
    <property type="evidence" value="ECO:0007669"/>
    <property type="project" value="InterPro"/>
</dbReference>
<dbReference type="FunFam" id="3.40.630.10:FF:000084">
    <property type="entry name" value="Carboxypeptidase B2"/>
    <property type="match status" value="1"/>
</dbReference>
<accession>A0A0L8FMS2</accession>
<dbReference type="PANTHER" id="PTHR11705">
    <property type="entry name" value="PROTEASE FAMILY M14 CARBOXYPEPTIDASE A,B"/>
    <property type="match status" value="1"/>
</dbReference>
<evidence type="ECO:0000256" key="6">
    <source>
        <dbReference type="ARBA" id="ARBA00022729"/>
    </source>
</evidence>
<keyword evidence="5" id="KW-0479">Metal-binding</keyword>
<evidence type="ECO:0000256" key="12">
    <source>
        <dbReference type="SAM" id="SignalP"/>
    </source>
</evidence>
<evidence type="ECO:0000313" key="14">
    <source>
        <dbReference type="EMBL" id="KOF65695.1"/>
    </source>
</evidence>
<dbReference type="GO" id="GO:0004181">
    <property type="term" value="F:metallocarboxypeptidase activity"/>
    <property type="evidence" value="ECO:0007669"/>
    <property type="project" value="InterPro"/>
</dbReference>
<comment type="similarity">
    <text evidence="2 11">Belongs to the peptidase M14 family.</text>
</comment>
<dbReference type="PRINTS" id="PR00765">
    <property type="entry name" value="CRBOXYPTASEA"/>
</dbReference>
<dbReference type="Gene3D" id="3.40.630.10">
    <property type="entry name" value="Zn peptidases"/>
    <property type="match status" value="1"/>
</dbReference>
<feature type="signal peptide" evidence="12">
    <location>
        <begin position="1"/>
        <end position="24"/>
    </location>
</feature>